<keyword evidence="2" id="KW-1185">Reference proteome</keyword>
<reference evidence="1" key="2">
    <citation type="submission" date="2020-09" db="EMBL/GenBank/DDBJ databases">
        <authorList>
            <person name="Sun Q."/>
            <person name="Zhou Y."/>
        </authorList>
    </citation>
    <scope>NUCLEOTIDE SEQUENCE</scope>
    <source>
        <strain evidence="1">CGMCC 1.12698</strain>
    </source>
</reference>
<proteinExistence type="predicted"/>
<sequence length="44" mass="4984">MSDQLIQGDTLYDYTEEREVIEAETDAKIRDVACYLSSVITNKG</sequence>
<gene>
    <name evidence="1" type="ORF">GCM10007140_12030</name>
</gene>
<organism evidence="1 2">
    <name type="scientific">Priestia taiwanensis</name>
    <dbReference type="NCBI Taxonomy" id="1347902"/>
    <lineage>
        <taxon>Bacteria</taxon>
        <taxon>Bacillati</taxon>
        <taxon>Bacillota</taxon>
        <taxon>Bacilli</taxon>
        <taxon>Bacillales</taxon>
        <taxon>Bacillaceae</taxon>
        <taxon>Priestia</taxon>
    </lineage>
</organism>
<comment type="caution">
    <text evidence="1">The sequence shown here is derived from an EMBL/GenBank/DDBJ whole genome shotgun (WGS) entry which is preliminary data.</text>
</comment>
<accession>A0A917EN63</accession>
<name>A0A917EN63_9BACI</name>
<dbReference type="AlphaFoldDB" id="A0A917EN63"/>
<dbReference type="Proteomes" id="UP000605259">
    <property type="component" value="Unassembled WGS sequence"/>
</dbReference>
<evidence type="ECO:0000313" key="2">
    <source>
        <dbReference type="Proteomes" id="UP000605259"/>
    </source>
</evidence>
<evidence type="ECO:0000313" key="1">
    <source>
        <dbReference type="EMBL" id="GGE63362.1"/>
    </source>
</evidence>
<protein>
    <submittedName>
        <fullName evidence="1">Uncharacterized protein</fullName>
    </submittedName>
</protein>
<dbReference type="EMBL" id="BMFK01000001">
    <property type="protein sequence ID" value="GGE63362.1"/>
    <property type="molecule type" value="Genomic_DNA"/>
</dbReference>
<reference evidence="1" key="1">
    <citation type="journal article" date="2014" name="Int. J. Syst. Evol. Microbiol.">
        <title>Complete genome sequence of Corynebacterium casei LMG S-19264T (=DSM 44701T), isolated from a smear-ripened cheese.</title>
        <authorList>
            <consortium name="US DOE Joint Genome Institute (JGI-PGF)"/>
            <person name="Walter F."/>
            <person name="Albersmeier A."/>
            <person name="Kalinowski J."/>
            <person name="Ruckert C."/>
        </authorList>
    </citation>
    <scope>NUCLEOTIDE SEQUENCE</scope>
    <source>
        <strain evidence="1">CGMCC 1.12698</strain>
    </source>
</reference>
<dbReference type="RefSeq" id="WP_268235131.1">
    <property type="nucleotide sequence ID" value="NZ_BMFK01000001.1"/>
</dbReference>